<dbReference type="AlphaFoldDB" id="A0AAD6VB40"/>
<comment type="catalytic activity">
    <reaction evidence="1 10">
        <text>Endohydrolysis of beta-(1-&gt;4)-linkages between D-glucosamine residues in a partly acetylated chitosan.</text>
        <dbReference type="EC" id="3.2.1.132"/>
    </reaction>
</comment>
<evidence type="ECO:0000256" key="5">
    <source>
        <dbReference type="ARBA" id="ARBA00022729"/>
    </source>
</evidence>
<dbReference type="GO" id="GO:0000272">
    <property type="term" value="P:polysaccharide catabolic process"/>
    <property type="evidence" value="ECO:0007669"/>
    <property type="project" value="UniProtKB-KW"/>
</dbReference>
<comment type="caution">
    <text evidence="11">The sequence shown here is derived from an EMBL/GenBank/DDBJ whole genome shotgun (WGS) entry which is preliminary data.</text>
</comment>
<evidence type="ECO:0000256" key="6">
    <source>
        <dbReference type="ARBA" id="ARBA00022801"/>
    </source>
</evidence>
<dbReference type="EMBL" id="JARJCW010000056">
    <property type="protein sequence ID" value="KAJ7202067.1"/>
    <property type="molecule type" value="Genomic_DNA"/>
</dbReference>
<dbReference type="PANTHER" id="PTHR42061:SF4">
    <property type="entry name" value="ENDO-CHITOSANASE"/>
    <property type="match status" value="1"/>
</dbReference>
<dbReference type="GO" id="GO:0016977">
    <property type="term" value="F:chitosanase activity"/>
    <property type="evidence" value="ECO:0007669"/>
    <property type="project" value="UniProtKB-EC"/>
</dbReference>
<dbReference type="InterPro" id="IPR009939">
    <property type="entry name" value="Chitosanase_fungal"/>
</dbReference>
<sequence>MLKLTSFFTLALLAVHGLSSVSPSHRRRAKRRLDAAPLPAAASVPFAGFAADPSINAPAIYAAAQASHTKILATYPTTPERKAYSNIYGDWQNMTGVSAFHFIADMDVDCDGPKANCKGNTDGQPDTSFGALDATRVPYFVLPERFTKDNKDILMDNALGAIICDGKMFYGIYGDQDADSPQVIGEASILIAQTCFGASIDGGNGHPQNDVAYVVFGTKVPSGIQKTSIDISALKALGDAQAKLLQKALGV</sequence>
<dbReference type="GO" id="GO:0005576">
    <property type="term" value="C:extracellular region"/>
    <property type="evidence" value="ECO:0007669"/>
    <property type="project" value="UniProtKB-SubCell"/>
</dbReference>
<evidence type="ECO:0000256" key="1">
    <source>
        <dbReference type="ARBA" id="ARBA00000405"/>
    </source>
</evidence>
<keyword evidence="6 10" id="KW-0378">Hydrolase</keyword>
<evidence type="ECO:0000256" key="2">
    <source>
        <dbReference type="ARBA" id="ARBA00004613"/>
    </source>
</evidence>
<reference evidence="11" key="1">
    <citation type="submission" date="2023-03" db="EMBL/GenBank/DDBJ databases">
        <title>Massive genome expansion in bonnet fungi (Mycena s.s.) driven by repeated elements and novel gene families across ecological guilds.</title>
        <authorList>
            <consortium name="Lawrence Berkeley National Laboratory"/>
            <person name="Harder C.B."/>
            <person name="Miyauchi S."/>
            <person name="Viragh M."/>
            <person name="Kuo A."/>
            <person name="Thoen E."/>
            <person name="Andreopoulos B."/>
            <person name="Lu D."/>
            <person name="Skrede I."/>
            <person name="Drula E."/>
            <person name="Henrissat B."/>
            <person name="Morin E."/>
            <person name="Kohler A."/>
            <person name="Barry K."/>
            <person name="LaButti K."/>
            <person name="Morin E."/>
            <person name="Salamov A."/>
            <person name="Lipzen A."/>
            <person name="Mereny Z."/>
            <person name="Hegedus B."/>
            <person name="Baldrian P."/>
            <person name="Stursova M."/>
            <person name="Weitz H."/>
            <person name="Taylor A."/>
            <person name="Grigoriev I.V."/>
            <person name="Nagy L.G."/>
            <person name="Martin F."/>
            <person name="Kauserud H."/>
        </authorList>
    </citation>
    <scope>NUCLEOTIDE SEQUENCE</scope>
    <source>
        <strain evidence="11">9144</strain>
    </source>
</reference>
<dbReference type="PANTHER" id="PTHR42061">
    <property type="entry name" value="ENDO-CHITOSANASE"/>
    <property type="match status" value="1"/>
</dbReference>
<evidence type="ECO:0000313" key="11">
    <source>
        <dbReference type="EMBL" id="KAJ7202067.1"/>
    </source>
</evidence>
<evidence type="ECO:0000256" key="9">
    <source>
        <dbReference type="ARBA" id="ARBA00023326"/>
    </source>
</evidence>
<feature type="signal peptide" evidence="10">
    <location>
        <begin position="1"/>
        <end position="20"/>
    </location>
</feature>
<evidence type="ECO:0000256" key="10">
    <source>
        <dbReference type="RuleBase" id="RU361208"/>
    </source>
</evidence>
<evidence type="ECO:0000256" key="3">
    <source>
        <dbReference type="ARBA" id="ARBA00007799"/>
    </source>
</evidence>
<keyword evidence="5 10" id="KW-0732">Signal</keyword>
<comment type="subcellular location">
    <subcellularLocation>
        <location evidence="2 10">Secreted</location>
    </subcellularLocation>
</comment>
<gene>
    <name evidence="11" type="ORF">GGX14DRAFT_570963</name>
</gene>
<keyword evidence="12" id="KW-1185">Reference proteome</keyword>
<feature type="chain" id="PRO_5041784184" description="Endo-chitosanase" evidence="10">
    <location>
        <begin position="21"/>
        <end position="251"/>
    </location>
</feature>
<comment type="function">
    <text evidence="10">Chitosanase catalyzing the endo-type cleavage of chitosan, the deacylated form of chitin. Chitosanase may be crucial in the degradation of the deacetylated portion of chitin in the fungal cell wall.</text>
</comment>
<proteinExistence type="inferred from homology"/>
<keyword evidence="7" id="KW-0119">Carbohydrate metabolism</keyword>
<evidence type="ECO:0000313" key="12">
    <source>
        <dbReference type="Proteomes" id="UP001219525"/>
    </source>
</evidence>
<keyword evidence="4" id="KW-0964">Secreted</keyword>
<protein>
    <recommendedName>
        <fullName evidence="10">Endo-chitosanase</fullName>
        <ecNumber evidence="10">3.2.1.132</ecNumber>
    </recommendedName>
</protein>
<keyword evidence="8 10" id="KW-0326">Glycosidase</keyword>
<dbReference type="Proteomes" id="UP001219525">
    <property type="component" value="Unassembled WGS sequence"/>
</dbReference>
<evidence type="ECO:0000256" key="7">
    <source>
        <dbReference type="ARBA" id="ARBA00023277"/>
    </source>
</evidence>
<comment type="similarity">
    <text evidence="3 10">Belongs to the glycosyl hydrolase 75 family.</text>
</comment>
<dbReference type="Pfam" id="PF07335">
    <property type="entry name" value="Glyco_hydro_75"/>
    <property type="match status" value="1"/>
</dbReference>
<accession>A0AAD6VB40</accession>
<organism evidence="11 12">
    <name type="scientific">Mycena pura</name>
    <dbReference type="NCBI Taxonomy" id="153505"/>
    <lineage>
        <taxon>Eukaryota</taxon>
        <taxon>Fungi</taxon>
        <taxon>Dikarya</taxon>
        <taxon>Basidiomycota</taxon>
        <taxon>Agaricomycotina</taxon>
        <taxon>Agaricomycetes</taxon>
        <taxon>Agaricomycetidae</taxon>
        <taxon>Agaricales</taxon>
        <taxon>Marasmiineae</taxon>
        <taxon>Mycenaceae</taxon>
        <taxon>Mycena</taxon>
    </lineage>
</organism>
<evidence type="ECO:0000256" key="8">
    <source>
        <dbReference type="ARBA" id="ARBA00023295"/>
    </source>
</evidence>
<keyword evidence="9 10" id="KW-0624">Polysaccharide degradation</keyword>
<name>A0AAD6VB40_9AGAR</name>
<dbReference type="EC" id="3.2.1.132" evidence="10"/>
<evidence type="ECO:0000256" key="4">
    <source>
        <dbReference type="ARBA" id="ARBA00022525"/>
    </source>
</evidence>